<sequence>MVVRVPAYAQLWTRTPQASEDEEQAMSTESDEYSSELSELCDSATPSDDESPDTEMYDSDEGKCDDDNEEYYEFQKNDSVWVRPRGTRSWYQGVIKKVSQPTEPRHLKRGPVYMVVFRRYYATLRDWFSPLEGNIKPDTPRVRALLQDSA</sequence>
<accession>A0A1Y2IX18</accession>
<feature type="compositionally biased region" description="Acidic residues" evidence="1">
    <location>
        <begin position="19"/>
        <end position="34"/>
    </location>
</feature>
<dbReference type="OrthoDB" id="3205170at2759"/>
<gene>
    <name evidence="2" type="ORF">PYCCODRAFT_1465031</name>
</gene>
<reference evidence="2 3" key="1">
    <citation type="journal article" date="2015" name="Biotechnol. Biofuels">
        <title>Enhanced degradation of softwood versus hardwood by the white-rot fungus Pycnoporus coccineus.</title>
        <authorList>
            <person name="Couturier M."/>
            <person name="Navarro D."/>
            <person name="Chevret D."/>
            <person name="Henrissat B."/>
            <person name="Piumi F."/>
            <person name="Ruiz-Duenas F.J."/>
            <person name="Martinez A.T."/>
            <person name="Grigoriev I.V."/>
            <person name="Riley R."/>
            <person name="Lipzen A."/>
            <person name="Berrin J.G."/>
            <person name="Master E.R."/>
            <person name="Rosso M.N."/>
        </authorList>
    </citation>
    <scope>NUCLEOTIDE SEQUENCE [LARGE SCALE GENOMIC DNA]</scope>
    <source>
        <strain evidence="2 3">BRFM310</strain>
    </source>
</reference>
<feature type="compositionally biased region" description="Acidic residues" evidence="1">
    <location>
        <begin position="47"/>
        <end position="66"/>
    </location>
</feature>
<proteinExistence type="predicted"/>
<evidence type="ECO:0000256" key="1">
    <source>
        <dbReference type="SAM" id="MobiDB-lite"/>
    </source>
</evidence>
<keyword evidence="3" id="KW-1185">Reference proteome</keyword>
<dbReference type="Proteomes" id="UP000193067">
    <property type="component" value="Unassembled WGS sequence"/>
</dbReference>
<evidence type="ECO:0000313" key="2">
    <source>
        <dbReference type="EMBL" id="OSD05695.1"/>
    </source>
</evidence>
<dbReference type="AlphaFoldDB" id="A0A1Y2IX18"/>
<name>A0A1Y2IX18_TRAC3</name>
<protein>
    <submittedName>
        <fullName evidence="2">Uncharacterized protein</fullName>
    </submittedName>
</protein>
<organism evidence="2 3">
    <name type="scientific">Trametes coccinea (strain BRFM310)</name>
    <name type="common">Pycnoporus coccineus</name>
    <dbReference type="NCBI Taxonomy" id="1353009"/>
    <lineage>
        <taxon>Eukaryota</taxon>
        <taxon>Fungi</taxon>
        <taxon>Dikarya</taxon>
        <taxon>Basidiomycota</taxon>
        <taxon>Agaricomycotina</taxon>
        <taxon>Agaricomycetes</taxon>
        <taxon>Polyporales</taxon>
        <taxon>Polyporaceae</taxon>
        <taxon>Trametes</taxon>
    </lineage>
</organism>
<evidence type="ECO:0000313" key="3">
    <source>
        <dbReference type="Proteomes" id="UP000193067"/>
    </source>
</evidence>
<feature type="region of interest" description="Disordered" evidence="1">
    <location>
        <begin position="1"/>
        <end position="66"/>
    </location>
</feature>
<dbReference type="EMBL" id="KZ084092">
    <property type="protein sequence ID" value="OSD05695.1"/>
    <property type="molecule type" value="Genomic_DNA"/>
</dbReference>